<dbReference type="Gene3D" id="2.170.150.40">
    <property type="entry name" value="Domain of unknown function (DUF427)"/>
    <property type="match status" value="2"/>
</dbReference>
<feature type="domain" description="DUF427" evidence="1">
    <location>
        <begin position="155"/>
        <end position="247"/>
    </location>
</feature>
<dbReference type="Proteomes" id="UP000243723">
    <property type="component" value="Unassembled WGS sequence"/>
</dbReference>
<organism evidence="2 3">
    <name type="scientific">Elsinoe australis</name>
    <dbReference type="NCBI Taxonomy" id="40998"/>
    <lineage>
        <taxon>Eukaryota</taxon>
        <taxon>Fungi</taxon>
        <taxon>Dikarya</taxon>
        <taxon>Ascomycota</taxon>
        <taxon>Pezizomycotina</taxon>
        <taxon>Dothideomycetes</taxon>
        <taxon>Dothideomycetidae</taxon>
        <taxon>Myriangiales</taxon>
        <taxon>Elsinoaceae</taxon>
        <taxon>Elsinoe</taxon>
    </lineage>
</organism>
<name>A0A2P7Z657_9PEZI</name>
<reference evidence="2 3" key="1">
    <citation type="submission" date="2017-05" db="EMBL/GenBank/DDBJ databases">
        <title>Draft genome sequence of Elsinoe australis.</title>
        <authorList>
            <person name="Cheng Q."/>
        </authorList>
    </citation>
    <scope>NUCLEOTIDE SEQUENCE [LARGE SCALE GENOMIC DNA]</scope>
    <source>
        <strain evidence="2 3">NL1</strain>
    </source>
</reference>
<protein>
    <recommendedName>
        <fullName evidence="1">DUF427 domain-containing protein</fullName>
    </recommendedName>
</protein>
<dbReference type="PANTHER" id="PTHR34310:SF9">
    <property type="entry name" value="BLR5716 PROTEIN"/>
    <property type="match status" value="1"/>
</dbReference>
<feature type="domain" description="DUF427" evidence="1">
    <location>
        <begin position="32"/>
        <end position="101"/>
    </location>
</feature>
<keyword evidence="3" id="KW-1185">Reference proteome</keyword>
<accession>A0A2P7Z657</accession>
<dbReference type="STRING" id="40998.A0A2P7Z657"/>
<dbReference type="InterPro" id="IPR007361">
    <property type="entry name" value="DUF427"/>
</dbReference>
<dbReference type="AlphaFoldDB" id="A0A2P7Z657"/>
<dbReference type="OrthoDB" id="18996at2759"/>
<evidence type="ECO:0000259" key="1">
    <source>
        <dbReference type="Pfam" id="PF04248"/>
    </source>
</evidence>
<dbReference type="EMBL" id="NHZQ01000305">
    <property type="protein sequence ID" value="PSK43683.1"/>
    <property type="molecule type" value="Genomic_DNA"/>
</dbReference>
<evidence type="ECO:0000313" key="3">
    <source>
        <dbReference type="Proteomes" id="UP000243723"/>
    </source>
</evidence>
<evidence type="ECO:0000313" key="2">
    <source>
        <dbReference type="EMBL" id="PSK43683.1"/>
    </source>
</evidence>
<proteinExistence type="predicted"/>
<sequence length="266" mass="30049">MSPKLDLDIPALVKHIATKGPVKTLATQRRIRLLLNGTYIADTTSPLFVWEHPYYPQYYLPSAAFDQKYITRGEEIKGDDGKRIATSLKLKVGDTETEKAVEFDAGLEGKGKEVAGRVKVEFGAVDQWFEEDTPVYVHPKDPFKRVDILASMRPIKISVGGKVIAETTTSMHLYETGLPVRYYIPLTAVDQSVLRPSDLRTKCPYKGEAEYYSVVVDGKEWKDVVWYYTRPTVECAAVQGLVCFYNEKVEVEVDGKKEERPVTPFS</sequence>
<dbReference type="PANTHER" id="PTHR34310">
    <property type="entry name" value="DUF427 DOMAIN PROTEIN (AFU_ORTHOLOGUE AFUA_3G02220)"/>
    <property type="match status" value="1"/>
</dbReference>
<comment type="caution">
    <text evidence="2">The sequence shown here is derived from an EMBL/GenBank/DDBJ whole genome shotgun (WGS) entry which is preliminary data.</text>
</comment>
<dbReference type="Pfam" id="PF04248">
    <property type="entry name" value="NTP_transf_9"/>
    <property type="match status" value="2"/>
</dbReference>
<gene>
    <name evidence="2" type="ORF">B9Z65_7197</name>
</gene>
<dbReference type="InterPro" id="IPR038694">
    <property type="entry name" value="DUF427_sf"/>
</dbReference>